<name>A0ACB9XFQ9_CHAAC</name>
<comment type="caution">
    <text evidence="1">The sequence shown here is derived from an EMBL/GenBank/DDBJ whole genome shotgun (WGS) entry which is preliminary data.</text>
</comment>
<sequence length="669" mass="72420">MPRLKRQKMSRFTRKAVPPYNTGQCHESIQCTCATLPSSVIIQPTTVGNRWFTLPIKGQPRAKLRALAALIRHTLSCVCTWKGSVLDSVQMEAQKLDIEVLAPGFKGHIDIFDSLWTFSMGTETKGLCNVTLSDGKCSALYEALQLALLSHASCLLDIGGFYCAIIKHNENVSVVHLQPGDSSAVHMSCGRSVAVLHTTFDDLMLYITALSHTSQAPDFSVITVNAKAALHGVASHSHKADNVALRVHTTSSEVTFSSTSPNDSRPLSTAKGVVLTKCFVPLNKWCPNGNDGKHLLPSHTVPEVLSPSHCTAPPEHVRYVQGHFHQAHPKYRANAGRQCVAMSLAAMACHKGKSVMTWNRLQLDEVLNAGNKLYSFLARSHCISDLSGQKHLLIADLPPTVTLPPYTYTLDCSSPVSGDLFKDTGELYRLGLAFPLKASLNKIFATYNQCFLTVATTTCAIFHQDGQYVVVDSHTRDVKGKPSSTGKSILLCYRTVDDICVHIRLCSGYTQSTFGANFEITGVTLNSTVMISSRRTSSDVSATPPTSEPPDIDAATLADAVHTQQHLLRQCTDILAKPDCEVNLDILAPSPVQLVGATHSMDDEDVTIIGVTTMPAYQFYVLSKDVAHTLSNQLQVHYTDNGAPPGALYGALGAPCSTDDIAADGFEPC</sequence>
<dbReference type="EMBL" id="CM043790">
    <property type="protein sequence ID" value="KAI4825104.1"/>
    <property type="molecule type" value="Genomic_DNA"/>
</dbReference>
<accession>A0ACB9XFQ9</accession>
<evidence type="ECO:0000313" key="1">
    <source>
        <dbReference type="EMBL" id="KAI4825104.1"/>
    </source>
</evidence>
<organism evidence="1 2">
    <name type="scientific">Chaenocephalus aceratus</name>
    <name type="common">Blackfin icefish</name>
    <name type="synonym">Chaenichthys aceratus</name>
    <dbReference type="NCBI Taxonomy" id="36190"/>
    <lineage>
        <taxon>Eukaryota</taxon>
        <taxon>Metazoa</taxon>
        <taxon>Chordata</taxon>
        <taxon>Craniata</taxon>
        <taxon>Vertebrata</taxon>
        <taxon>Euteleostomi</taxon>
        <taxon>Actinopterygii</taxon>
        <taxon>Neopterygii</taxon>
        <taxon>Teleostei</taxon>
        <taxon>Neoteleostei</taxon>
        <taxon>Acanthomorphata</taxon>
        <taxon>Eupercaria</taxon>
        <taxon>Perciformes</taxon>
        <taxon>Notothenioidei</taxon>
        <taxon>Channichthyidae</taxon>
        <taxon>Chaenocephalus</taxon>
    </lineage>
</organism>
<reference evidence="1" key="1">
    <citation type="submission" date="2022-05" db="EMBL/GenBank/DDBJ databases">
        <title>Chromosome-level genome of Chaenocephalus aceratus.</title>
        <authorList>
            <person name="Park H."/>
        </authorList>
    </citation>
    <scope>NUCLEOTIDE SEQUENCE</scope>
    <source>
        <strain evidence="1">KU_202001</strain>
    </source>
</reference>
<dbReference type="Proteomes" id="UP001057452">
    <property type="component" value="Chromosome 6"/>
</dbReference>
<keyword evidence="2" id="KW-1185">Reference proteome</keyword>
<evidence type="ECO:0000313" key="2">
    <source>
        <dbReference type="Proteomes" id="UP001057452"/>
    </source>
</evidence>
<gene>
    <name evidence="1" type="ORF">KUCAC02_020802</name>
</gene>
<proteinExistence type="predicted"/>
<protein>
    <submittedName>
        <fullName evidence="1">Uncharacterized protein</fullName>
    </submittedName>
</protein>